<dbReference type="CDD" id="cd01650">
    <property type="entry name" value="RT_nLTR_like"/>
    <property type="match status" value="1"/>
</dbReference>
<feature type="domain" description="Reverse transcriptase" evidence="1">
    <location>
        <begin position="1"/>
        <end position="231"/>
    </location>
</feature>
<dbReference type="SUPFAM" id="SSF56672">
    <property type="entry name" value="DNA/RNA polymerases"/>
    <property type="match status" value="1"/>
</dbReference>
<dbReference type="InterPro" id="IPR043502">
    <property type="entry name" value="DNA/RNA_pol_sf"/>
</dbReference>
<dbReference type="AlphaFoldDB" id="A0A1Y1M732"/>
<reference evidence="2" key="1">
    <citation type="journal article" date="2016" name="Sci. Rep.">
        <title>Molecular characterization of firefly nuptial gifts: a multi-omics approach sheds light on postcopulatory sexual selection.</title>
        <authorList>
            <person name="Al-Wathiqui N."/>
            <person name="Fallon T.R."/>
            <person name="South A."/>
            <person name="Weng J.K."/>
            <person name="Lewis S.M."/>
        </authorList>
    </citation>
    <scope>NUCLEOTIDE SEQUENCE</scope>
</reference>
<dbReference type="EMBL" id="GEZM01040539">
    <property type="protein sequence ID" value="JAV80818.1"/>
    <property type="molecule type" value="Transcribed_RNA"/>
</dbReference>
<evidence type="ECO:0000259" key="1">
    <source>
        <dbReference type="PROSITE" id="PS50878"/>
    </source>
</evidence>
<dbReference type="InterPro" id="IPR000477">
    <property type="entry name" value="RT_dom"/>
</dbReference>
<organism evidence="2">
    <name type="scientific">Photinus pyralis</name>
    <name type="common">Common eastern firefly</name>
    <name type="synonym">Lampyris pyralis</name>
    <dbReference type="NCBI Taxonomy" id="7054"/>
    <lineage>
        <taxon>Eukaryota</taxon>
        <taxon>Metazoa</taxon>
        <taxon>Ecdysozoa</taxon>
        <taxon>Arthropoda</taxon>
        <taxon>Hexapoda</taxon>
        <taxon>Insecta</taxon>
        <taxon>Pterygota</taxon>
        <taxon>Neoptera</taxon>
        <taxon>Endopterygota</taxon>
        <taxon>Coleoptera</taxon>
        <taxon>Polyphaga</taxon>
        <taxon>Elateriformia</taxon>
        <taxon>Elateroidea</taxon>
        <taxon>Lampyridae</taxon>
        <taxon>Lampyrinae</taxon>
        <taxon>Photinus</taxon>
    </lineage>
</organism>
<evidence type="ECO:0000313" key="2">
    <source>
        <dbReference type="EMBL" id="JAV80818.1"/>
    </source>
</evidence>
<sequence length="427" mass="48728">MERVIALQLSSHLCFNKIIPNVQSGFKVGHSCNTALLKIVDDIMIASDKGHLTTLVLLDFTKAFDTINHKLLISILHYSGLSHTARKFMISYLEDRVQAVSTAGIMSKFLHTSCGVPQGSVLGPILFNIYISTFPLALKHCTSHFYADDAQLYYSFDPSEVQLACHRINEDLTRIANVSKDHGLFLNSVKTQAILFGRDKHRLEAKGYVQIAIGGKAISIEDCVNNLGLVVDSNLRFKNHISRCIQRGYASLKIIYRTRHLLTRMQKATLCNAMVLSGLNYCDTVYGPFLDSADIRKIQLLQNSCLRLIFGVRKFEPISYKLKELKWLNMKNRRFLHAATVFHNIIINRSPSYLYEKITFRTDVHNLNLRFKGLLTPPTHVTQFFKRSFSYCIANIYNNLPENLKKLSLISFKCKLRKFLLENQSRA</sequence>
<accession>A0A1Y1M732</accession>
<dbReference type="PANTHER" id="PTHR33332">
    <property type="entry name" value="REVERSE TRANSCRIPTASE DOMAIN-CONTAINING PROTEIN"/>
    <property type="match status" value="1"/>
</dbReference>
<dbReference type="GO" id="GO:0071897">
    <property type="term" value="P:DNA biosynthetic process"/>
    <property type="evidence" value="ECO:0007669"/>
    <property type="project" value="UniProtKB-ARBA"/>
</dbReference>
<dbReference type="PROSITE" id="PS50878">
    <property type="entry name" value="RT_POL"/>
    <property type="match status" value="1"/>
</dbReference>
<dbReference type="Pfam" id="PF00078">
    <property type="entry name" value="RVT_1"/>
    <property type="match status" value="1"/>
</dbReference>
<name>A0A1Y1M732_PHOPY</name>
<proteinExistence type="predicted"/>
<protein>
    <recommendedName>
        <fullName evidence="1">Reverse transcriptase domain-containing protein</fullName>
    </recommendedName>
</protein>